<comment type="catalytic activity">
    <reaction evidence="1">
        <text>3-hydroxy-2-methylpropanoyl-CoA + H2O = 3-hydroxy-2-methylpropanoate + CoA + H(+)</text>
        <dbReference type="Rhea" id="RHEA:20888"/>
        <dbReference type="ChEBI" id="CHEBI:11805"/>
        <dbReference type="ChEBI" id="CHEBI:15377"/>
        <dbReference type="ChEBI" id="CHEBI:15378"/>
        <dbReference type="ChEBI" id="CHEBI:57287"/>
        <dbReference type="ChEBI" id="CHEBI:57340"/>
        <dbReference type="EC" id="3.1.2.4"/>
    </reaction>
</comment>
<dbReference type="NCBIfam" id="NF004127">
    <property type="entry name" value="PRK05617.1"/>
    <property type="match status" value="1"/>
</dbReference>
<reference evidence="6" key="1">
    <citation type="journal article" date="2019" name="Int. J. Syst. Evol. Microbiol.">
        <title>The Global Catalogue of Microorganisms (GCM) 10K type strain sequencing project: providing services to taxonomists for standard genome sequencing and annotation.</title>
        <authorList>
            <consortium name="The Broad Institute Genomics Platform"/>
            <consortium name="The Broad Institute Genome Sequencing Center for Infectious Disease"/>
            <person name="Wu L."/>
            <person name="Ma J."/>
        </authorList>
    </citation>
    <scope>NUCLEOTIDE SEQUENCE [LARGE SCALE GENOMIC DNA]</scope>
    <source>
        <strain evidence="6">JCM 17460</strain>
    </source>
</reference>
<gene>
    <name evidence="5" type="ORF">GCM10022263_40230</name>
</gene>
<evidence type="ECO:0000313" key="6">
    <source>
        <dbReference type="Proteomes" id="UP001500301"/>
    </source>
</evidence>
<organism evidence="5 6">
    <name type="scientific">Nocardioides daeguensis</name>
    <dbReference type="NCBI Taxonomy" id="908359"/>
    <lineage>
        <taxon>Bacteria</taxon>
        <taxon>Bacillati</taxon>
        <taxon>Actinomycetota</taxon>
        <taxon>Actinomycetes</taxon>
        <taxon>Propionibacteriales</taxon>
        <taxon>Nocardioidaceae</taxon>
        <taxon>Nocardioides</taxon>
    </lineage>
</organism>
<evidence type="ECO:0000313" key="5">
    <source>
        <dbReference type="EMBL" id="GAA3549252.1"/>
    </source>
</evidence>
<protein>
    <recommendedName>
        <fullName evidence="2">3-hydroxyisobutyryl-CoA hydrolase</fullName>
        <ecNumber evidence="2">3.1.2.4</ecNumber>
    </recommendedName>
</protein>
<dbReference type="PANTHER" id="PTHR43176:SF3">
    <property type="entry name" value="3-HYDROXYISOBUTYRYL-COA HYDROLASE, MITOCHONDRIAL"/>
    <property type="match status" value="1"/>
</dbReference>
<sequence>MVGEAETLEPVRQLLPVHGVQPPTARLLDVQQVDSDDVRIERLGPVGRIVLDRPRALNAITLGMVERIHAALEEWRDAGLRAVVVESASDRAFCAGGDIRRVRESSLAGRHDESLRFFETEYAVNALLGSYPVPVVALVGGVCMGGGMGLSVHGTFVVVSPEASFAMPETKIGFFPDVGGSHFLPRLPGHTGRYLGLTGARIGAADALALGLATHACSAADLARLPELIAGYDGPLEQLLRELAPSEPGPAGDLAAVRPELEWVFSAPGLDGISARLARLVADGGAAAAWAATTRAALESASPYSLAVTDRLLVEGRGRSLEECLRAELTTAAEMIRSADFVEGVRAVLVDKDHAPRWSSPVPE</sequence>
<dbReference type="CDD" id="cd06558">
    <property type="entry name" value="crotonase-like"/>
    <property type="match status" value="1"/>
</dbReference>
<evidence type="ECO:0000256" key="1">
    <source>
        <dbReference type="ARBA" id="ARBA00001709"/>
    </source>
</evidence>
<dbReference type="InterPro" id="IPR032259">
    <property type="entry name" value="HIBYL-CoA-H"/>
</dbReference>
<name>A0ABP6WAQ4_9ACTN</name>
<dbReference type="InterPro" id="IPR045004">
    <property type="entry name" value="ECH_dom"/>
</dbReference>
<evidence type="ECO:0000256" key="3">
    <source>
        <dbReference type="ARBA" id="ARBA00022801"/>
    </source>
</evidence>
<dbReference type="Proteomes" id="UP001500301">
    <property type="component" value="Unassembled WGS sequence"/>
</dbReference>
<keyword evidence="3" id="KW-0378">Hydrolase</keyword>
<proteinExistence type="predicted"/>
<dbReference type="Gene3D" id="3.90.226.10">
    <property type="entry name" value="2-enoyl-CoA Hydratase, Chain A, domain 1"/>
    <property type="match status" value="1"/>
</dbReference>
<comment type="caution">
    <text evidence="5">The sequence shown here is derived from an EMBL/GenBank/DDBJ whole genome shotgun (WGS) entry which is preliminary data.</text>
</comment>
<dbReference type="EMBL" id="BAABBB010000026">
    <property type="protein sequence ID" value="GAA3549252.1"/>
    <property type="molecule type" value="Genomic_DNA"/>
</dbReference>
<dbReference type="SUPFAM" id="SSF52096">
    <property type="entry name" value="ClpP/crotonase"/>
    <property type="match status" value="1"/>
</dbReference>
<accession>A0ABP6WAQ4</accession>
<feature type="domain" description="Enoyl-CoA hydratase/isomerase" evidence="4">
    <location>
        <begin position="46"/>
        <end position="360"/>
    </location>
</feature>
<dbReference type="EC" id="3.1.2.4" evidence="2"/>
<keyword evidence="6" id="KW-1185">Reference proteome</keyword>
<dbReference type="InterPro" id="IPR029045">
    <property type="entry name" value="ClpP/crotonase-like_dom_sf"/>
</dbReference>
<dbReference type="PANTHER" id="PTHR43176">
    <property type="entry name" value="3-HYDROXYISOBUTYRYL-COA HYDROLASE-RELATED"/>
    <property type="match status" value="1"/>
</dbReference>
<evidence type="ECO:0000256" key="2">
    <source>
        <dbReference type="ARBA" id="ARBA00011915"/>
    </source>
</evidence>
<dbReference type="Pfam" id="PF16113">
    <property type="entry name" value="ECH_2"/>
    <property type="match status" value="1"/>
</dbReference>
<evidence type="ECO:0000259" key="4">
    <source>
        <dbReference type="Pfam" id="PF16113"/>
    </source>
</evidence>